<dbReference type="GO" id="GO:0032259">
    <property type="term" value="P:methylation"/>
    <property type="evidence" value="ECO:0007669"/>
    <property type="project" value="UniProtKB-KW"/>
</dbReference>
<dbReference type="AlphaFoldDB" id="A0AAE0NHI6"/>
<dbReference type="InterPro" id="IPR050508">
    <property type="entry name" value="Methyltransf_Superfamily"/>
</dbReference>
<keyword evidence="2" id="KW-1133">Transmembrane helix</keyword>
<feature type="region of interest" description="Disordered" evidence="1">
    <location>
        <begin position="1"/>
        <end position="76"/>
    </location>
</feature>
<evidence type="ECO:0000313" key="3">
    <source>
        <dbReference type="EMBL" id="KAK3381597.1"/>
    </source>
</evidence>
<keyword evidence="2" id="KW-0812">Transmembrane</keyword>
<evidence type="ECO:0000313" key="4">
    <source>
        <dbReference type="Proteomes" id="UP001285441"/>
    </source>
</evidence>
<name>A0AAE0NHI6_9PEZI</name>
<dbReference type="GO" id="GO:0008168">
    <property type="term" value="F:methyltransferase activity"/>
    <property type="evidence" value="ECO:0007669"/>
    <property type="project" value="UniProtKB-KW"/>
</dbReference>
<proteinExistence type="predicted"/>
<feature type="transmembrane region" description="Helical" evidence="2">
    <location>
        <begin position="90"/>
        <end position="114"/>
    </location>
</feature>
<dbReference type="SUPFAM" id="SSF53335">
    <property type="entry name" value="S-adenosyl-L-methionine-dependent methyltransferases"/>
    <property type="match status" value="1"/>
</dbReference>
<gene>
    <name evidence="3" type="ORF">B0H63DRAFT_209391</name>
</gene>
<feature type="compositionally biased region" description="Polar residues" evidence="1">
    <location>
        <begin position="51"/>
        <end position="70"/>
    </location>
</feature>
<sequence>MASRLRVSPTAQSPASQMQGAFFRTKHEPHNRAFSLSFRSQASKKRSSSQLPPNQSTPPLRSRASPSNSSKRPDAPDVVFQQRIERHRKWALIGGGIFLFGATTYVSMMLTSLLKAPPPPSEADAAALAAAAALGPLCSIGGTPTGRPREIDEAVARGSSDEELRMTAEAFDKDLNVPEQFAVQRQRKNLASQVRGHVLEVAVGTGRNLQYYDWTAMAASKREEREKLERERVSKLTKDHVLDGRKLTGAAKQTPHVLSFTGVDISPHMMEIARGRLRDSVPGLNRILRKRRLEPLPKQGTDDGAAILDTLDGRVRLIMVDAQKSLPLPAVSSELAPQRYDTVVQSFGLCSVADPARLLANMAAVVKPDTGRIILLEHGRGYFEWINHKLDQFALPHFKKYGCWWNRDIERIVQDAAETVPGLEVVSLKRPGITQLGTTLVIELRVKSQPQVSGLSK</sequence>
<dbReference type="InterPro" id="IPR029063">
    <property type="entry name" value="SAM-dependent_MTases_sf"/>
</dbReference>
<dbReference type="PANTHER" id="PTHR42912:SF83">
    <property type="entry name" value="METHYLTRANSFERASE TYPE 11 DOMAIN-CONTAINING PROTEIN"/>
    <property type="match status" value="1"/>
</dbReference>
<dbReference type="Gene3D" id="3.40.50.150">
    <property type="entry name" value="Vaccinia Virus protein VP39"/>
    <property type="match status" value="1"/>
</dbReference>
<keyword evidence="3" id="KW-0489">Methyltransferase</keyword>
<dbReference type="Proteomes" id="UP001285441">
    <property type="component" value="Unassembled WGS sequence"/>
</dbReference>
<evidence type="ECO:0000256" key="1">
    <source>
        <dbReference type="SAM" id="MobiDB-lite"/>
    </source>
</evidence>
<keyword evidence="4" id="KW-1185">Reference proteome</keyword>
<dbReference type="Pfam" id="PF13489">
    <property type="entry name" value="Methyltransf_23"/>
    <property type="match status" value="1"/>
</dbReference>
<dbReference type="PANTHER" id="PTHR42912">
    <property type="entry name" value="METHYLTRANSFERASE"/>
    <property type="match status" value="1"/>
</dbReference>
<organism evidence="3 4">
    <name type="scientific">Podospora didyma</name>
    <dbReference type="NCBI Taxonomy" id="330526"/>
    <lineage>
        <taxon>Eukaryota</taxon>
        <taxon>Fungi</taxon>
        <taxon>Dikarya</taxon>
        <taxon>Ascomycota</taxon>
        <taxon>Pezizomycotina</taxon>
        <taxon>Sordariomycetes</taxon>
        <taxon>Sordariomycetidae</taxon>
        <taxon>Sordariales</taxon>
        <taxon>Podosporaceae</taxon>
        <taxon>Podospora</taxon>
    </lineage>
</organism>
<keyword evidence="3" id="KW-0808">Transferase</keyword>
<accession>A0AAE0NHI6</accession>
<evidence type="ECO:0000256" key="2">
    <source>
        <dbReference type="SAM" id="Phobius"/>
    </source>
</evidence>
<dbReference type="EMBL" id="JAULSW010000005">
    <property type="protein sequence ID" value="KAK3381597.1"/>
    <property type="molecule type" value="Genomic_DNA"/>
</dbReference>
<feature type="compositionally biased region" description="Polar residues" evidence="1">
    <location>
        <begin position="9"/>
        <end position="19"/>
    </location>
</feature>
<keyword evidence="2" id="KW-0472">Membrane</keyword>
<reference evidence="3" key="1">
    <citation type="journal article" date="2023" name="Mol. Phylogenet. Evol.">
        <title>Genome-scale phylogeny and comparative genomics of the fungal order Sordariales.</title>
        <authorList>
            <person name="Hensen N."/>
            <person name="Bonometti L."/>
            <person name="Westerberg I."/>
            <person name="Brannstrom I.O."/>
            <person name="Guillou S."/>
            <person name="Cros-Aarteil S."/>
            <person name="Calhoun S."/>
            <person name="Haridas S."/>
            <person name="Kuo A."/>
            <person name="Mondo S."/>
            <person name="Pangilinan J."/>
            <person name="Riley R."/>
            <person name="LaButti K."/>
            <person name="Andreopoulos B."/>
            <person name="Lipzen A."/>
            <person name="Chen C."/>
            <person name="Yan M."/>
            <person name="Daum C."/>
            <person name="Ng V."/>
            <person name="Clum A."/>
            <person name="Steindorff A."/>
            <person name="Ohm R.A."/>
            <person name="Martin F."/>
            <person name="Silar P."/>
            <person name="Natvig D.O."/>
            <person name="Lalanne C."/>
            <person name="Gautier V."/>
            <person name="Ament-Velasquez S.L."/>
            <person name="Kruys A."/>
            <person name="Hutchinson M.I."/>
            <person name="Powell A.J."/>
            <person name="Barry K."/>
            <person name="Miller A.N."/>
            <person name="Grigoriev I.V."/>
            <person name="Debuchy R."/>
            <person name="Gladieux P."/>
            <person name="Hiltunen Thoren M."/>
            <person name="Johannesson H."/>
        </authorList>
    </citation>
    <scope>NUCLEOTIDE SEQUENCE</scope>
    <source>
        <strain evidence="3">CBS 232.78</strain>
    </source>
</reference>
<protein>
    <submittedName>
        <fullName evidence="3">S-adenosyl-L-methionine-dependent methyltransferase</fullName>
    </submittedName>
</protein>
<reference evidence="3" key="2">
    <citation type="submission" date="2023-06" db="EMBL/GenBank/DDBJ databases">
        <authorList>
            <consortium name="Lawrence Berkeley National Laboratory"/>
            <person name="Haridas S."/>
            <person name="Hensen N."/>
            <person name="Bonometti L."/>
            <person name="Westerberg I."/>
            <person name="Brannstrom I.O."/>
            <person name="Guillou S."/>
            <person name="Cros-Aarteil S."/>
            <person name="Calhoun S."/>
            <person name="Kuo A."/>
            <person name="Mondo S."/>
            <person name="Pangilinan J."/>
            <person name="Riley R."/>
            <person name="LaButti K."/>
            <person name="Andreopoulos B."/>
            <person name="Lipzen A."/>
            <person name="Chen C."/>
            <person name="Yanf M."/>
            <person name="Daum C."/>
            <person name="Ng V."/>
            <person name="Clum A."/>
            <person name="Steindorff A."/>
            <person name="Ohm R."/>
            <person name="Martin F."/>
            <person name="Silar P."/>
            <person name="Natvig D."/>
            <person name="Lalanne C."/>
            <person name="Gautier V."/>
            <person name="Ament-velasquez S.L."/>
            <person name="Kruys A."/>
            <person name="Hutchinson M.I."/>
            <person name="Powell A.J."/>
            <person name="Barry K."/>
            <person name="Miller A.N."/>
            <person name="Grigoriev I.V."/>
            <person name="Debuchy R."/>
            <person name="Gladieux P."/>
            <person name="Thoren M.H."/>
            <person name="Johannesson H."/>
        </authorList>
    </citation>
    <scope>NUCLEOTIDE SEQUENCE</scope>
    <source>
        <strain evidence="3">CBS 232.78</strain>
    </source>
</reference>
<comment type="caution">
    <text evidence="3">The sequence shown here is derived from an EMBL/GenBank/DDBJ whole genome shotgun (WGS) entry which is preliminary data.</text>
</comment>